<organism evidence="2 3">
    <name type="scientific">Capsaspora owczarzaki (strain ATCC 30864)</name>
    <dbReference type="NCBI Taxonomy" id="595528"/>
    <lineage>
        <taxon>Eukaryota</taxon>
        <taxon>Filasterea</taxon>
        <taxon>Capsaspora</taxon>
    </lineage>
</organism>
<dbReference type="AlphaFoldDB" id="A0A0D2VGM0"/>
<evidence type="ECO:0000256" key="1">
    <source>
        <dbReference type="SAM" id="MobiDB-lite"/>
    </source>
</evidence>
<sequence length="248" mass="27962">MASSVSPFSCPHLHRTASPPPASCKLGEAQTTYSFTPSLSSEGALLPSSLETGRWLNVHWRYCDKYDFFYIYFQRVSATELASATHTVSEDDEDFHFFRLSGSTNLSVLGIAHCSTRLPFHTKWTTRERINGKPPLELKPVYDQEADCVRLCFTTDRIRSCVQEEVAPNLVADYDQNRIVLAVEVIGACDKLPKLEGLDESDVRNRPLAYLVVSRKVQNGTEDEVLVDDVSKNLTLRNFTYCRTVLIS</sequence>
<keyword evidence="3" id="KW-1185">Reference proteome</keyword>
<proteinExistence type="predicted"/>
<gene>
    <name evidence="2" type="ORF">CAOG_000581</name>
</gene>
<evidence type="ECO:0000313" key="3">
    <source>
        <dbReference type="Proteomes" id="UP000008743"/>
    </source>
</evidence>
<dbReference type="InParanoid" id="A0A0D2VGM0"/>
<protein>
    <submittedName>
        <fullName evidence="2">Uncharacterized protein</fullName>
    </submittedName>
</protein>
<reference evidence="3" key="1">
    <citation type="submission" date="2011-02" db="EMBL/GenBank/DDBJ databases">
        <title>The Genome Sequence of Capsaspora owczarzaki ATCC 30864.</title>
        <authorList>
            <person name="Russ C."/>
            <person name="Cuomo C."/>
            <person name="Burger G."/>
            <person name="Gray M.W."/>
            <person name="Holland P.W.H."/>
            <person name="King N."/>
            <person name="Lang F.B.F."/>
            <person name="Roger A.J."/>
            <person name="Ruiz-Trillo I."/>
            <person name="Young S.K."/>
            <person name="Zeng Q."/>
            <person name="Gargeya S."/>
            <person name="Alvarado L."/>
            <person name="Berlin A."/>
            <person name="Chapman S.B."/>
            <person name="Chen Z."/>
            <person name="Freedman E."/>
            <person name="Gellesch M."/>
            <person name="Goldberg J."/>
            <person name="Griggs A."/>
            <person name="Gujja S."/>
            <person name="Heilman E."/>
            <person name="Heiman D."/>
            <person name="Howarth C."/>
            <person name="Mehta T."/>
            <person name="Neiman D."/>
            <person name="Pearson M."/>
            <person name="Roberts A."/>
            <person name="Saif S."/>
            <person name="Shea T."/>
            <person name="Shenoy N."/>
            <person name="Sisk P."/>
            <person name="Stolte C."/>
            <person name="Sykes S."/>
            <person name="White J."/>
            <person name="Yandava C."/>
            <person name="Haas B."/>
            <person name="Nusbaum C."/>
            <person name="Birren B."/>
        </authorList>
    </citation>
    <scope>NUCLEOTIDE SEQUENCE</scope>
    <source>
        <strain evidence="3">ATCC 30864</strain>
    </source>
</reference>
<feature type="region of interest" description="Disordered" evidence="1">
    <location>
        <begin position="1"/>
        <end position="22"/>
    </location>
</feature>
<dbReference type="EMBL" id="KE346360">
    <property type="protein sequence ID" value="KJE89022.1"/>
    <property type="molecule type" value="Genomic_DNA"/>
</dbReference>
<name>A0A0D2VGM0_CAPO3</name>
<dbReference type="Proteomes" id="UP000008743">
    <property type="component" value="Unassembled WGS sequence"/>
</dbReference>
<evidence type="ECO:0000313" key="2">
    <source>
        <dbReference type="EMBL" id="KJE89022.1"/>
    </source>
</evidence>
<accession>A0A0D2VGM0</accession>